<evidence type="ECO:0000313" key="2">
    <source>
        <dbReference type="EMBL" id="EUA86539.1"/>
    </source>
</evidence>
<comment type="caution">
    <text evidence="2">The sequence shown here is derived from an EMBL/GenBank/DDBJ whole genome shotgun (WGS) entry which is preliminary data.</text>
</comment>
<accession>A0ABN0QPB7</accession>
<organism evidence="2 3">
    <name type="scientific">Mycobacterium ulcerans str. Harvey</name>
    <dbReference type="NCBI Taxonomy" id="1299332"/>
    <lineage>
        <taxon>Bacteria</taxon>
        <taxon>Bacillati</taxon>
        <taxon>Actinomycetota</taxon>
        <taxon>Actinomycetes</taxon>
        <taxon>Mycobacteriales</taxon>
        <taxon>Mycobacteriaceae</taxon>
        <taxon>Mycobacterium</taxon>
        <taxon>Mycobacterium ulcerans group</taxon>
    </lineage>
</organism>
<evidence type="ECO:0000256" key="1">
    <source>
        <dbReference type="SAM" id="MobiDB-lite"/>
    </source>
</evidence>
<protein>
    <submittedName>
        <fullName evidence="2">Penicillin-binding domain protein</fullName>
    </submittedName>
</protein>
<dbReference type="InterPro" id="IPR012338">
    <property type="entry name" value="Beta-lactam/transpept-like"/>
</dbReference>
<dbReference type="Proteomes" id="UP000020681">
    <property type="component" value="Unassembled WGS sequence"/>
</dbReference>
<name>A0ABN0QPB7_MYCUL</name>
<feature type="region of interest" description="Disordered" evidence="1">
    <location>
        <begin position="39"/>
        <end position="101"/>
    </location>
</feature>
<dbReference type="SUPFAM" id="SSF56601">
    <property type="entry name" value="beta-lactamase/transpeptidase-like"/>
    <property type="match status" value="1"/>
</dbReference>
<sequence>MSVTDALATSPNTAFAKLISQVGVSRTVDMAIKLGLRSYANPAPPATTTRTATRVWPTSSSARTSVPSPWARSRSTRWNCPTSRPPWPRVACGAHPTRSTS</sequence>
<reference evidence="2 3" key="1">
    <citation type="submission" date="2014-01" db="EMBL/GenBank/DDBJ databases">
        <authorList>
            <person name="Dobos K."/>
            <person name="Lenaerts A."/>
            <person name="Ordway D."/>
            <person name="DeGroote M.A."/>
            <person name="Parker T."/>
            <person name="Sizemore C."/>
            <person name="Tallon L.J."/>
            <person name="Sadzewicz L.K."/>
            <person name="Sengamalay N."/>
            <person name="Fraser C.M."/>
            <person name="Hine E."/>
            <person name="Shefchek K.A."/>
            <person name="Das S.P."/>
            <person name="Tettelin H."/>
        </authorList>
    </citation>
    <scope>NUCLEOTIDE SEQUENCE [LARGE SCALE GENOMIC DNA]</scope>
    <source>
        <strain evidence="2 3">Harvey</strain>
    </source>
</reference>
<dbReference type="EMBL" id="JAOL01000170">
    <property type="protein sequence ID" value="EUA86539.1"/>
    <property type="molecule type" value="Genomic_DNA"/>
</dbReference>
<dbReference type="Gene3D" id="3.40.710.10">
    <property type="entry name" value="DD-peptidase/beta-lactamase superfamily"/>
    <property type="match status" value="1"/>
</dbReference>
<proteinExistence type="predicted"/>
<evidence type="ECO:0000313" key="3">
    <source>
        <dbReference type="Proteomes" id="UP000020681"/>
    </source>
</evidence>
<feature type="compositionally biased region" description="Polar residues" evidence="1">
    <location>
        <begin position="56"/>
        <end position="67"/>
    </location>
</feature>
<keyword evidence="3" id="KW-1185">Reference proteome</keyword>
<gene>
    <name evidence="2" type="ORF">I551_6824</name>
</gene>